<dbReference type="InterPro" id="IPR009057">
    <property type="entry name" value="Homeodomain-like_sf"/>
</dbReference>
<evidence type="ECO:0000256" key="3">
    <source>
        <dbReference type="ARBA" id="ARBA00023163"/>
    </source>
</evidence>
<dbReference type="Proteomes" id="UP001320831">
    <property type="component" value="Unassembled WGS sequence"/>
</dbReference>
<dbReference type="PANTHER" id="PTHR11019:SF159">
    <property type="entry name" value="TRANSCRIPTIONAL REGULATOR-RELATED"/>
    <property type="match status" value="1"/>
</dbReference>
<accession>A0ABT2LQH3</accession>
<dbReference type="EMBL" id="JAOCZP010000005">
    <property type="protein sequence ID" value="MCT7376806.1"/>
    <property type="molecule type" value="Genomic_DNA"/>
</dbReference>
<gene>
    <name evidence="5" type="ORF">N5A92_17375</name>
</gene>
<dbReference type="Gene3D" id="1.10.10.60">
    <property type="entry name" value="Homeodomain-like"/>
    <property type="match status" value="1"/>
</dbReference>
<feature type="domain" description="HTH araC/xylS-type" evidence="4">
    <location>
        <begin position="1"/>
        <end position="48"/>
    </location>
</feature>
<dbReference type="Pfam" id="PF12833">
    <property type="entry name" value="HTH_18"/>
    <property type="match status" value="1"/>
</dbReference>
<evidence type="ECO:0000259" key="4">
    <source>
        <dbReference type="PROSITE" id="PS01124"/>
    </source>
</evidence>
<keyword evidence="6" id="KW-1185">Reference proteome</keyword>
<reference evidence="5 6" key="1">
    <citation type="submission" date="2022-09" db="EMBL/GenBank/DDBJ databases">
        <title>Chelativorans salina sp. nov., a novel slightly halophilic bacterium isolated from a saline lake sediment enrichment.</title>
        <authorList>
            <person name="Gao L."/>
            <person name="Fang B.-Z."/>
            <person name="Li W.-J."/>
        </authorList>
    </citation>
    <scope>NUCLEOTIDE SEQUENCE [LARGE SCALE GENOMIC DNA]</scope>
    <source>
        <strain evidence="5 6">EGI FJ00035</strain>
    </source>
</reference>
<dbReference type="PROSITE" id="PS01124">
    <property type="entry name" value="HTH_ARAC_FAMILY_2"/>
    <property type="match status" value="1"/>
</dbReference>
<organism evidence="5 6">
    <name type="scientific">Chelativorans salis</name>
    <dbReference type="NCBI Taxonomy" id="2978478"/>
    <lineage>
        <taxon>Bacteria</taxon>
        <taxon>Pseudomonadati</taxon>
        <taxon>Pseudomonadota</taxon>
        <taxon>Alphaproteobacteria</taxon>
        <taxon>Hyphomicrobiales</taxon>
        <taxon>Phyllobacteriaceae</taxon>
        <taxon>Chelativorans</taxon>
    </lineage>
</organism>
<evidence type="ECO:0000313" key="5">
    <source>
        <dbReference type="EMBL" id="MCT7376806.1"/>
    </source>
</evidence>
<dbReference type="PANTHER" id="PTHR11019">
    <property type="entry name" value="HTH-TYPE TRANSCRIPTIONAL REGULATOR NIMR"/>
    <property type="match status" value="1"/>
</dbReference>
<proteinExistence type="predicted"/>
<evidence type="ECO:0000256" key="2">
    <source>
        <dbReference type="ARBA" id="ARBA00023125"/>
    </source>
</evidence>
<keyword evidence="1" id="KW-0805">Transcription regulation</keyword>
<sequence length="56" mass="6293">MQVAAQRLKDSHEPIARIAFEIGYESEAAFTKAFRRAFEMPPVTWRKLQSGVSAAP</sequence>
<evidence type="ECO:0000313" key="6">
    <source>
        <dbReference type="Proteomes" id="UP001320831"/>
    </source>
</evidence>
<dbReference type="SUPFAM" id="SSF46689">
    <property type="entry name" value="Homeodomain-like"/>
    <property type="match status" value="1"/>
</dbReference>
<dbReference type="InterPro" id="IPR020449">
    <property type="entry name" value="Tscrpt_reg_AraC-type_HTH"/>
</dbReference>
<comment type="caution">
    <text evidence="5">The sequence shown here is derived from an EMBL/GenBank/DDBJ whole genome shotgun (WGS) entry which is preliminary data.</text>
</comment>
<dbReference type="RefSeq" id="WP_260905007.1">
    <property type="nucleotide sequence ID" value="NZ_JAOCZP010000005.1"/>
</dbReference>
<keyword evidence="3" id="KW-0804">Transcription</keyword>
<protein>
    <submittedName>
        <fullName evidence="5">Helix-turn-helix domain-containing protein</fullName>
    </submittedName>
</protein>
<name>A0ABT2LQH3_9HYPH</name>
<dbReference type="PRINTS" id="PR00032">
    <property type="entry name" value="HTHARAC"/>
</dbReference>
<dbReference type="InterPro" id="IPR018060">
    <property type="entry name" value="HTH_AraC"/>
</dbReference>
<keyword evidence="2" id="KW-0238">DNA-binding</keyword>
<evidence type="ECO:0000256" key="1">
    <source>
        <dbReference type="ARBA" id="ARBA00023015"/>
    </source>
</evidence>